<dbReference type="InterPro" id="IPR032676">
    <property type="entry name" value="YkuD_2"/>
</dbReference>
<dbReference type="PATRIC" id="fig|1288963.3.peg.4492"/>
<dbReference type="Proteomes" id="UP000013909">
    <property type="component" value="Unassembled WGS sequence"/>
</dbReference>
<organism evidence="1 2">
    <name type="scientific">Lunatimonas lonarensis</name>
    <dbReference type="NCBI Taxonomy" id="1232681"/>
    <lineage>
        <taxon>Bacteria</taxon>
        <taxon>Pseudomonadati</taxon>
        <taxon>Bacteroidota</taxon>
        <taxon>Cytophagia</taxon>
        <taxon>Cytophagales</taxon>
        <taxon>Cyclobacteriaceae</taxon>
    </lineage>
</organism>
<dbReference type="EMBL" id="AQHR01000112">
    <property type="protein sequence ID" value="EON75014.1"/>
    <property type="molecule type" value="Genomic_DNA"/>
</dbReference>
<keyword evidence="2" id="KW-1185">Reference proteome</keyword>
<dbReference type="RefSeq" id="WP_010856616.1">
    <property type="nucleotide sequence ID" value="NZ_AQHR01000112.1"/>
</dbReference>
<protein>
    <recommendedName>
        <fullName evidence="3">YkuD domain-containing protein</fullName>
    </recommendedName>
</protein>
<dbReference type="OrthoDB" id="9815195at2"/>
<comment type="caution">
    <text evidence="1">The sequence shown here is derived from an EMBL/GenBank/DDBJ whole genome shotgun (WGS) entry which is preliminary data.</text>
</comment>
<name>R7ZLV1_9BACT</name>
<evidence type="ECO:0000313" key="2">
    <source>
        <dbReference type="Proteomes" id="UP000013909"/>
    </source>
</evidence>
<dbReference type="STRING" id="1232681.ADIS_4503"/>
<proteinExistence type="predicted"/>
<evidence type="ECO:0000313" key="1">
    <source>
        <dbReference type="EMBL" id="EON75014.1"/>
    </source>
</evidence>
<dbReference type="PANTHER" id="PTHR38477">
    <property type="entry name" value="HYPOTHETICAL EXPORTED PROTEIN"/>
    <property type="match status" value="1"/>
</dbReference>
<reference evidence="1 2" key="1">
    <citation type="submission" date="2013-02" db="EMBL/GenBank/DDBJ databases">
        <title>A novel strain isolated from Lonar lake, Maharashtra, India.</title>
        <authorList>
            <person name="Singh A."/>
        </authorList>
    </citation>
    <scope>NUCLEOTIDE SEQUENCE [LARGE SCALE GENOMIC DNA]</scope>
    <source>
        <strain evidence="1 2">AK24</strain>
    </source>
</reference>
<accession>R7ZLV1</accession>
<dbReference type="PANTHER" id="PTHR38477:SF1">
    <property type="entry name" value="MUREIN L,D-TRANSPEPTIDASE CATALYTIC DOMAIN FAMILY PROTEIN"/>
    <property type="match status" value="1"/>
</dbReference>
<dbReference type="AlphaFoldDB" id="R7ZLV1"/>
<dbReference type="Pfam" id="PF13645">
    <property type="entry name" value="YkuD_2"/>
    <property type="match status" value="1"/>
</dbReference>
<evidence type="ECO:0008006" key="3">
    <source>
        <dbReference type="Google" id="ProtNLM"/>
    </source>
</evidence>
<sequence>MISSNHYLWPVIWLLNFGTLNHLSEATESIQPSPASTYELLSSLNPSVPSEDIFELAILGWSKLQDTLSYDVITIIDFTLPSTEKRMWIIDPINGEVLLHSLVAHGRNSGDLMAYKFSNRPESYQSSLGFYRTGETYQGKHGYSLRLDGLEQGINDQARNRAIVIHGAEYANESFVKSAGRLGRSLGCPALPTELTDEAINLIKGGSLLFIYGNDPEYLHTSEILEVPNFAANL</sequence>
<gene>
    <name evidence="1" type="ORF">ADIS_4503</name>
</gene>